<dbReference type="SUPFAM" id="SSF52833">
    <property type="entry name" value="Thioredoxin-like"/>
    <property type="match status" value="1"/>
</dbReference>
<dbReference type="OrthoDB" id="420389at2759"/>
<dbReference type="GO" id="GO:0004364">
    <property type="term" value="F:glutathione transferase activity"/>
    <property type="evidence" value="ECO:0007669"/>
    <property type="project" value="TreeGrafter"/>
</dbReference>
<dbReference type="Gene3D" id="3.40.30.10">
    <property type="entry name" value="Glutaredoxin"/>
    <property type="match status" value="1"/>
</dbReference>
<proteinExistence type="predicted"/>
<organism evidence="2 3">
    <name type="scientific">Triparma strigata</name>
    <dbReference type="NCBI Taxonomy" id="1606541"/>
    <lineage>
        <taxon>Eukaryota</taxon>
        <taxon>Sar</taxon>
        <taxon>Stramenopiles</taxon>
        <taxon>Ochrophyta</taxon>
        <taxon>Bolidophyceae</taxon>
        <taxon>Parmales</taxon>
        <taxon>Triparmaceae</taxon>
        <taxon>Triparma</taxon>
    </lineage>
</organism>
<dbReference type="InterPro" id="IPR004045">
    <property type="entry name" value="Glutathione_S-Trfase_N"/>
</dbReference>
<evidence type="ECO:0000313" key="3">
    <source>
        <dbReference type="Proteomes" id="UP001165085"/>
    </source>
</evidence>
<comment type="caution">
    <text evidence="2">The sequence shown here is derived from an EMBL/GenBank/DDBJ whole genome shotgun (WGS) entry which is preliminary data.</text>
</comment>
<dbReference type="InterPro" id="IPR036249">
    <property type="entry name" value="Thioredoxin-like_sf"/>
</dbReference>
<dbReference type="Gene3D" id="1.20.1050.10">
    <property type="match status" value="1"/>
</dbReference>
<dbReference type="GO" id="GO:0006749">
    <property type="term" value="P:glutathione metabolic process"/>
    <property type="evidence" value="ECO:0007669"/>
    <property type="project" value="TreeGrafter"/>
</dbReference>
<dbReference type="AlphaFoldDB" id="A0A9W7EQ50"/>
<feature type="domain" description="GST N-terminal" evidence="1">
    <location>
        <begin position="5"/>
        <end position="88"/>
    </location>
</feature>
<evidence type="ECO:0000259" key="1">
    <source>
        <dbReference type="PROSITE" id="PS50404"/>
    </source>
</evidence>
<dbReference type="InterPro" id="IPR036282">
    <property type="entry name" value="Glutathione-S-Trfase_C_sf"/>
</dbReference>
<protein>
    <recommendedName>
        <fullName evidence="1">GST N-terminal domain-containing protein</fullName>
    </recommendedName>
</protein>
<dbReference type="InterPro" id="IPR050213">
    <property type="entry name" value="GST_superfamily"/>
</dbReference>
<accession>A0A9W7EQ50</accession>
<gene>
    <name evidence="2" type="ORF">TrST_g13059</name>
</gene>
<dbReference type="PANTHER" id="PTHR11571">
    <property type="entry name" value="GLUTATHIONE S-TRANSFERASE"/>
    <property type="match status" value="1"/>
</dbReference>
<keyword evidence="3" id="KW-1185">Reference proteome</keyword>
<reference evidence="3" key="1">
    <citation type="journal article" date="2023" name="Commun. Biol.">
        <title>Genome analysis of Parmales, the sister group of diatoms, reveals the evolutionary specialization of diatoms from phago-mixotrophs to photoautotrophs.</title>
        <authorList>
            <person name="Ban H."/>
            <person name="Sato S."/>
            <person name="Yoshikawa S."/>
            <person name="Yamada K."/>
            <person name="Nakamura Y."/>
            <person name="Ichinomiya M."/>
            <person name="Sato N."/>
            <person name="Blanc-Mathieu R."/>
            <person name="Endo H."/>
            <person name="Kuwata A."/>
            <person name="Ogata H."/>
        </authorList>
    </citation>
    <scope>NUCLEOTIDE SEQUENCE [LARGE SCALE GENOMIC DNA]</scope>
    <source>
        <strain evidence="3">NIES 3701</strain>
    </source>
</reference>
<dbReference type="EMBL" id="BRXY01000305">
    <property type="protein sequence ID" value="GMH85573.1"/>
    <property type="molecule type" value="Genomic_DNA"/>
</dbReference>
<evidence type="ECO:0000313" key="2">
    <source>
        <dbReference type="EMBL" id="GMH85573.1"/>
    </source>
</evidence>
<name>A0A9W7EQ50_9STRA</name>
<dbReference type="PROSITE" id="PS50404">
    <property type="entry name" value="GST_NTER"/>
    <property type="match status" value="1"/>
</dbReference>
<dbReference type="SUPFAM" id="SSF47616">
    <property type="entry name" value="GST C-terminal domain-like"/>
    <property type="match status" value="1"/>
</dbReference>
<sequence length="257" mass="28394">MSTLPRFELRYFQLMARGLGPALVAEHSGLSWAGNKTLGFNTTDHWAALKPSTPFGQLPLLTVPGSNFQVAQTTAIISYIGRISGSESSATSDRSDLYALSQMLLAEAEDIYNLMVRFLPTPYKRLSSDGVLTSKGTAEDYDAFWAKLLPTHLANLERLLPFTSPASGTSHQKYLCGELHAFAMLYQAHLVRPSIFAGTPGLEGWFDALKTDRRTRSVLSGESPMGKLEKYFLEADSARICELGDERGRWGWGDHLK</sequence>
<dbReference type="Proteomes" id="UP001165085">
    <property type="component" value="Unassembled WGS sequence"/>
</dbReference>